<feature type="compositionally biased region" description="Acidic residues" evidence="1">
    <location>
        <begin position="71"/>
        <end position="81"/>
    </location>
</feature>
<dbReference type="AlphaFoldDB" id="A0AA40B3P6"/>
<evidence type="ECO:0000256" key="1">
    <source>
        <dbReference type="SAM" id="MobiDB-lite"/>
    </source>
</evidence>
<feature type="compositionally biased region" description="Basic and acidic residues" evidence="1">
    <location>
        <begin position="137"/>
        <end position="151"/>
    </location>
</feature>
<dbReference type="RefSeq" id="XP_060299961.1">
    <property type="nucleotide sequence ID" value="XM_060439379.1"/>
</dbReference>
<feature type="region of interest" description="Disordered" evidence="1">
    <location>
        <begin position="1"/>
        <end position="151"/>
    </location>
</feature>
<feature type="compositionally biased region" description="Acidic residues" evidence="1">
    <location>
        <begin position="1"/>
        <end position="21"/>
    </location>
</feature>
<reference evidence="2" key="1">
    <citation type="submission" date="2023-06" db="EMBL/GenBank/DDBJ databases">
        <title>Genome-scale phylogeny and comparative genomics of the fungal order Sordariales.</title>
        <authorList>
            <consortium name="Lawrence Berkeley National Laboratory"/>
            <person name="Hensen N."/>
            <person name="Bonometti L."/>
            <person name="Westerberg I."/>
            <person name="Brannstrom I.O."/>
            <person name="Guillou S."/>
            <person name="Cros-Aarteil S."/>
            <person name="Calhoun S."/>
            <person name="Haridas S."/>
            <person name="Kuo A."/>
            <person name="Mondo S."/>
            <person name="Pangilinan J."/>
            <person name="Riley R."/>
            <person name="LaButti K."/>
            <person name="Andreopoulos B."/>
            <person name="Lipzen A."/>
            <person name="Chen C."/>
            <person name="Yanf M."/>
            <person name="Daum C."/>
            <person name="Ng V."/>
            <person name="Clum A."/>
            <person name="Steindorff A."/>
            <person name="Ohm R."/>
            <person name="Martin F."/>
            <person name="Silar P."/>
            <person name="Natvig D."/>
            <person name="Lalanne C."/>
            <person name="Gautier V."/>
            <person name="Ament-velasquez S.L."/>
            <person name="Kruys A."/>
            <person name="Hutchinson M.I."/>
            <person name="Powell A.J."/>
            <person name="Barry K."/>
            <person name="Miller A.N."/>
            <person name="Grigoriev I.V."/>
            <person name="Debuchy R."/>
            <person name="Gladieux P."/>
            <person name="Thoren M.H."/>
            <person name="Johannesson H."/>
        </authorList>
    </citation>
    <scope>NUCLEOTIDE SEQUENCE</scope>
    <source>
        <strain evidence="2">SMH2392-1A</strain>
    </source>
</reference>
<accession>A0AA40B3P6</accession>
<name>A0AA40B3P6_9PEZI</name>
<proteinExistence type="predicted"/>
<dbReference type="Proteomes" id="UP001172101">
    <property type="component" value="Unassembled WGS sequence"/>
</dbReference>
<feature type="compositionally biased region" description="Low complexity" evidence="1">
    <location>
        <begin position="23"/>
        <end position="42"/>
    </location>
</feature>
<dbReference type="EMBL" id="JAUIRO010000002">
    <property type="protein sequence ID" value="KAK0727105.1"/>
    <property type="molecule type" value="Genomic_DNA"/>
</dbReference>
<keyword evidence="3" id="KW-1185">Reference proteome</keyword>
<evidence type="ECO:0000313" key="2">
    <source>
        <dbReference type="EMBL" id="KAK0727105.1"/>
    </source>
</evidence>
<dbReference type="GeneID" id="85322649"/>
<gene>
    <name evidence="2" type="ORF">B0T26DRAFT_671823</name>
</gene>
<sequence>MTEPETFDDELFADLYNDDEPSSAKPASAPAQDQYSAAPAAAENRQYEMTVDTNQYQERNNGGDSHWNNEQGEDDDDDDVDFNLGDGPVVAPAAGAHHHQDDSKQNFFHNSPAAAAPVKGPNSKEDGYMLPPLDTPTVREDSWAEHWRWTR</sequence>
<feature type="compositionally biased region" description="Polar residues" evidence="1">
    <location>
        <begin position="51"/>
        <end position="70"/>
    </location>
</feature>
<evidence type="ECO:0000313" key="3">
    <source>
        <dbReference type="Proteomes" id="UP001172101"/>
    </source>
</evidence>
<organism evidence="2 3">
    <name type="scientific">Lasiosphaeria miniovina</name>
    <dbReference type="NCBI Taxonomy" id="1954250"/>
    <lineage>
        <taxon>Eukaryota</taxon>
        <taxon>Fungi</taxon>
        <taxon>Dikarya</taxon>
        <taxon>Ascomycota</taxon>
        <taxon>Pezizomycotina</taxon>
        <taxon>Sordariomycetes</taxon>
        <taxon>Sordariomycetidae</taxon>
        <taxon>Sordariales</taxon>
        <taxon>Lasiosphaeriaceae</taxon>
        <taxon>Lasiosphaeria</taxon>
    </lineage>
</organism>
<protein>
    <submittedName>
        <fullName evidence="2">Uncharacterized protein</fullName>
    </submittedName>
</protein>
<comment type="caution">
    <text evidence="2">The sequence shown here is derived from an EMBL/GenBank/DDBJ whole genome shotgun (WGS) entry which is preliminary data.</text>
</comment>